<evidence type="ECO:0000313" key="1">
    <source>
        <dbReference type="EMBL" id="XDP94047.1"/>
    </source>
</evidence>
<dbReference type="NCBIfam" id="NF040565">
    <property type="entry name" value="SCO2521_fam"/>
    <property type="match status" value="1"/>
</dbReference>
<sequence length="345" mass="37328">MPATTRAAPGARRDAAAPRTVLACGEVRTCLLPAGQALDSRAAAQLLRLRADERVLVSERPNLYGRSPDTLTGVDCPLPSANGARVRAVGTVAARAALTEGRVLQTSAYFTVPAYGPDHRRPWGDYLVRPGLVEPLGKLPCDAVAAGLLDGGRHGDLDVGLIAGGLLTRLLRHPLLDQRPPLRSRQTRLRWVALTVPAGEAPSLERFTLAEDDLRTVRLRVPEDTPAADLAGLCDDLALHDWLLTTLVRVLDGIRLGPAAPGSWPRTAPDGGLPPVVRALRPAVDHLLHLWMPRARVSGELAPLWEALEERPGFTRQWLALVQRVRDQLTLHAIPPVHREVEPAP</sequence>
<accession>A0AB39LMQ8</accession>
<dbReference type="AlphaFoldDB" id="A0AB39LMQ8"/>
<dbReference type="InterPro" id="IPR049749">
    <property type="entry name" value="SCO2521-like"/>
</dbReference>
<proteinExistence type="predicted"/>
<reference evidence="1" key="1">
    <citation type="submission" date="2024-07" db="EMBL/GenBank/DDBJ databases">
        <authorList>
            <person name="Yu S.T."/>
        </authorList>
    </citation>
    <scope>NUCLEOTIDE SEQUENCE</scope>
    <source>
        <strain evidence="1">R02</strain>
    </source>
</reference>
<dbReference type="EMBL" id="CP163429">
    <property type="protein sequence ID" value="XDP94047.1"/>
    <property type="molecule type" value="Genomic_DNA"/>
</dbReference>
<organism evidence="1">
    <name type="scientific">Streptomyces sp. R02</name>
    <dbReference type="NCBI Taxonomy" id="3238623"/>
    <lineage>
        <taxon>Bacteria</taxon>
        <taxon>Bacillati</taxon>
        <taxon>Actinomycetota</taxon>
        <taxon>Actinomycetes</taxon>
        <taxon>Kitasatosporales</taxon>
        <taxon>Streptomycetaceae</taxon>
        <taxon>Streptomyces</taxon>
    </lineage>
</organism>
<name>A0AB39LMQ8_9ACTN</name>
<protein>
    <submittedName>
        <fullName evidence="1">SCO2521 family protein</fullName>
    </submittedName>
</protein>
<gene>
    <name evidence="1" type="ORF">AB5J57_11105</name>
</gene>
<dbReference type="RefSeq" id="WP_369155892.1">
    <property type="nucleotide sequence ID" value="NZ_CP163429.1"/>
</dbReference>